<dbReference type="NCBIfam" id="NF006767">
    <property type="entry name" value="PRK09289.1"/>
    <property type="match status" value="1"/>
</dbReference>
<protein>
    <recommendedName>
        <fullName evidence="5 9">Riboflavin synthase</fullName>
        <ecNumber evidence="4 9">2.5.1.9</ecNumber>
    </recommendedName>
</protein>
<feature type="domain" description="Lumazine-binding" evidence="11">
    <location>
        <begin position="1"/>
        <end position="104"/>
    </location>
</feature>
<dbReference type="PROSITE" id="PS51177">
    <property type="entry name" value="LUMAZINE_BIND"/>
    <property type="match status" value="2"/>
</dbReference>
<dbReference type="Gene3D" id="2.40.30.20">
    <property type="match status" value="2"/>
</dbReference>
<feature type="repeat" description="Lumazine-binding" evidence="10">
    <location>
        <begin position="1"/>
        <end position="104"/>
    </location>
</feature>
<evidence type="ECO:0000256" key="6">
    <source>
        <dbReference type="ARBA" id="ARBA00022619"/>
    </source>
</evidence>
<evidence type="ECO:0000256" key="9">
    <source>
        <dbReference type="NCBIfam" id="TIGR00187"/>
    </source>
</evidence>
<organism evidence="12 13">
    <name type="scientific">Brooklawnia cerclae</name>
    <dbReference type="NCBI Taxonomy" id="349934"/>
    <lineage>
        <taxon>Bacteria</taxon>
        <taxon>Bacillati</taxon>
        <taxon>Actinomycetota</taxon>
        <taxon>Actinomycetes</taxon>
        <taxon>Propionibacteriales</taxon>
        <taxon>Propionibacteriaceae</taxon>
        <taxon>Brooklawnia</taxon>
    </lineage>
</organism>
<comment type="function">
    <text evidence="2">Catalyzes the dismutation of two molecules of 6,7-dimethyl-8-ribityllumazine, resulting in the formation of riboflavin and 5-amino-6-(D-ribitylamino)uracil.</text>
</comment>
<evidence type="ECO:0000256" key="8">
    <source>
        <dbReference type="ARBA" id="ARBA00022737"/>
    </source>
</evidence>
<evidence type="ECO:0000313" key="12">
    <source>
        <dbReference type="EMBL" id="NIH56526.1"/>
    </source>
</evidence>
<keyword evidence="7 12" id="KW-0808">Transferase</keyword>
<dbReference type="InterPro" id="IPR023366">
    <property type="entry name" value="ATP_synth_asu-like_sf"/>
</dbReference>
<dbReference type="NCBIfam" id="TIGR00187">
    <property type="entry name" value="ribE"/>
    <property type="match status" value="1"/>
</dbReference>
<dbReference type="PANTHER" id="PTHR21098:SF12">
    <property type="entry name" value="RIBOFLAVIN SYNTHASE"/>
    <property type="match status" value="1"/>
</dbReference>
<keyword evidence="6" id="KW-0686">Riboflavin biosynthesis</keyword>
<dbReference type="EC" id="2.5.1.9" evidence="4 9"/>
<gene>
    <name evidence="12" type="ORF">FB473_001171</name>
</gene>
<evidence type="ECO:0000256" key="4">
    <source>
        <dbReference type="ARBA" id="ARBA00012827"/>
    </source>
</evidence>
<dbReference type="PANTHER" id="PTHR21098">
    <property type="entry name" value="RIBOFLAVIN SYNTHASE ALPHA CHAIN"/>
    <property type="match status" value="1"/>
</dbReference>
<keyword evidence="8" id="KW-0677">Repeat</keyword>
<dbReference type="RefSeq" id="WP_167165557.1">
    <property type="nucleotide sequence ID" value="NZ_BAAAOO010000015.1"/>
</dbReference>
<evidence type="ECO:0000256" key="7">
    <source>
        <dbReference type="ARBA" id="ARBA00022679"/>
    </source>
</evidence>
<proteinExistence type="predicted"/>
<evidence type="ECO:0000259" key="11">
    <source>
        <dbReference type="PROSITE" id="PS51177"/>
    </source>
</evidence>
<dbReference type="InterPro" id="IPR001783">
    <property type="entry name" value="Lumazine-bd"/>
</dbReference>
<dbReference type="InterPro" id="IPR017938">
    <property type="entry name" value="Riboflavin_synthase-like_b-brl"/>
</dbReference>
<evidence type="ECO:0000313" key="13">
    <source>
        <dbReference type="Proteomes" id="UP000749311"/>
    </source>
</evidence>
<comment type="catalytic activity">
    <reaction evidence="1">
        <text>2 6,7-dimethyl-8-(1-D-ribityl)lumazine + H(+) = 5-amino-6-(D-ribitylamino)uracil + riboflavin</text>
        <dbReference type="Rhea" id="RHEA:20772"/>
        <dbReference type="ChEBI" id="CHEBI:15378"/>
        <dbReference type="ChEBI" id="CHEBI:15934"/>
        <dbReference type="ChEBI" id="CHEBI:57986"/>
        <dbReference type="ChEBI" id="CHEBI:58201"/>
        <dbReference type="EC" id="2.5.1.9"/>
    </reaction>
</comment>
<dbReference type="InterPro" id="IPR026017">
    <property type="entry name" value="Lumazine-bd_dom"/>
</dbReference>
<comment type="caution">
    <text evidence="12">The sequence shown here is derived from an EMBL/GenBank/DDBJ whole genome shotgun (WGS) entry which is preliminary data.</text>
</comment>
<keyword evidence="13" id="KW-1185">Reference proteome</keyword>
<evidence type="ECO:0000256" key="3">
    <source>
        <dbReference type="ARBA" id="ARBA00004887"/>
    </source>
</evidence>
<evidence type="ECO:0000256" key="5">
    <source>
        <dbReference type="ARBA" id="ARBA00013950"/>
    </source>
</evidence>
<comment type="pathway">
    <text evidence="3">Cofactor biosynthesis; riboflavin biosynthesis; riboflavin from 2-hydroxy-3-oxobutyl phosphate and 5-amino-6-(D-ribitylamino)uracil: step 2/2.</text>
</comment>
<feature type="repeat" description="Lumazine-binding" evidence="10">
    <location>
        <begin position="105"/>
        <end position="201"/>
    </location>
</feature>
<dbReference type="EMBL" id="JAAMOZ010000001">
    <property type="protein sequence ID" value="NIH56526.1"/>
    <property type="molecule type" value="Genomic_DNA"/>
</dbReference>
<evidence type="ECO:0000256" key="1">
    <source>
        <dbReference type="ARBA" id="ARBA00000968"/>
    </source>
</evidence>
<dbReference type="PIRSF" id="PIRSF000498">
    <property type="entry name" value="Riboflavin_syn_A"/>
    <property type="match status" value="1"/>
</dbReference>
<dbReference type="GO" id="GO:0004746">
    <property type="term" value="F:riboflavin synthase activity"/>
    <property type="evidence" value="ECO:0007669"/>
    <property type="project" value="UniProtKB-EC"/>
</dbReference>
<feature type="domain" description="Lumazine-binding" evidence="11">
    <location>
        <begin position="105"/>
        <end position="201"/>
    </location>
</feature>
<name>A0ABX0SIE5_9ACTN</name>
<evidence type="ECO:0000256" key="2">
    <source>
        <dbReference type="ARBA" id="ARBA00002803"/>
    </source>
</evidence>
<dbReference type="SUPFAM" id="SSF63380">
    <property type="entry name" value="Riboflavin synthase domain-like"/>
    <property type="match status" value="2"/>
</dbReference>
<accession>A0ABX0SIE5</accession>
<dbReference type="CDD" id="cd00402">
    <property type="entry name" value="Riboflavin_synthase_like"/>
    <property type="match status" value="1"/>
</dbReference>
<sequence>MFTGIIEELGTITSVHPEDGGGVSLAIRGPLVTGDARRGDSICVSGACLTVVDRSRGDQRPGDGEFCVDVMPETLRRTAIGTLGVGSRVNLERSVRADARLHGHIVQGHVDGVGELTERRDEDGWIRLEVRVPDALAGLVAEKGSVALNGVSLTVTHVDGSSLGVALIPETLRVTNLGLLAVGDPVNIEVDVLARYVARLLEVDPARAGESPAEGDDL</sequence>
<reference evidence="12 13" key="1">
    <citation type="submission" date="2020-02" db="EMBL/GenBank/DDBJ databases">
        <title>Sequencing the genomes of 1000 actinobacteria strains.</title>
        <authorList>
            <person name="Klenk H.-P."/>
        </authorList>
    </citation>
    <scope>NUCLEOTIDE SEQUENCE [LARGE SCALE GENOMIC DNA]</scope>
    <source>
        <strain evidence="12 13">DSM 19609</strain>
    </source>
</reference>
<evidence type="ECO:0000256" key="10">
    <source>
        <dbReference type="PROSITE-ProRule" id="PRU00524"/>
    </source>
</evidence>
<dbReference type="Proteomes" id="UP000749311">
    <property type="component" value="Unassembled WGS sequence"/>
</dbReference>
<dbReference type="Pfam" id="PF00677">
    <property type="entry name" value="Lum_binding"/>
    <property type="match status" value="2"/>
</dbReference>